<feature type="transmembrane region" description="Helical" evidence="6">
    <location>
        <begin position="28"/>
        <end position="49"/>
    </location>
</feature>
<evidence type="ECO:0000256" key="1">
    <source>
        <dbReference type="ARBA" id="ARBA00004651"/>
    </source>
</evidence>
<proteinExistence type="predicted"/>
<comment type="caution">
    <text evidence="8">The sequence shown here is derived from an EMBL/GenBank/DDBJ whole genome shotgun (WGS) entry which is preliminary data.</text>
</comment>
<dbReference type="InterPro" id="IPR003856">
    <property type="entry name" value="LPS_length_determ_N"/>
</dbReference>
<dbReference type="Pfam" id="PF02706">
    <property type="entry name" value="Wzz"/>
    <property type="match status" value="1"/>
</dbReference>
<keyword evidence="8" id="KW-0418">Kinase</keyword>
<dbReference type="GO" id="GO:0004713">
    <property type="term" value="F:protein tyrosine kinase activity"/>
    <property type="evidence" value="ECO:0007669"/>
    <property type="project" value="TreeGrafter"/>
</dbReference>
<name>A0AAW4ZJV1_BACT4</name>
<evidence type="ECO:0000313" key="8">
    <source>
        <dbReference type="EMBL" id="MCE9241050.1"/>
    </source>
</evidence>
<dbReference type="RefSeq" id="WP_234129495.1">
    <property type="nucleotide sequence ID" value="NZ_JAHYQA010000040.1"/>
</dbReference>
<dbReference type="PANTHER" id="PTHR32309:SF13">
    <property type="entry name" value="FERRIC ENTEROBACTIN TRANSPORT PROTEIN FEPE"/>
    <property type="match status" value="1"/>
</dbReference>
<keyword evidence="8" id="KW-0808">Transferase</keyword>
<evidence type="ECO:0000259" key="7">
    <source>
        <dbReference type="Pfam" id="PF02706"/>
    </source>
</evidence>
<evidence type="ECO:0000256" key="2">
    <source>
        <dbReference type="ARBA" id="ARBA00022475"/>
    </source>
</evidence>
<dbReference type="Proteomes" id="UP001200544">
    <property type="component" value="Unassembled WGS sequence"/>
</dbReference>
<organism evidence="8 9">
    <name type="scientific">Bacteroides thetaiotaomicron</name>
    <dbReference type="NCBI Taxonomy" id="818"/>
    <lineage>
        <taxon>Bacteria</taxon>
        <taxon>Pseudomonadati</taxon>
        <taxon>Bacteroidota</taxon>
        <taxon>Bacteroidia</taxon>
        <taxon>Bacteroidales</taxon>
        <taxon>Bacteroidaceae</taxon>
        <taxon>Bacteroides</taxon>
    </lineage>
</organism>
<keyword evidence="3 6" id="KW-0812">Transmembrane</keyword>
<feature type="non-terminal residue" evidence="8">
    <location>
        <position position="150"/>
    </location>
</feature>
<sequence>MKEENQKVKERELAEDQIDFRALLFKYIIHWPWFVGAVLLCLVGAWFYLHWATPIYNISATVLIKDEKKGGGAGLSSELEDMGLSGLMTSSKNIDNELEVLRSKTLVKEVVNQLGLYITYKDGDEFPAKGLYKTSPVQVSLTPQEAEKLK</sequence>
<accession>A0AAW4ZJV1</accession>
<gene>
    <name evidence="8" type="ORF">K0H07_28425</name>
</gene>
<comment type="subcellular location">
    <subcellularLocation>
        <location evidence="1">Cell membrane</location>
        <topology evidence="1">Multi-pass membrane protein</topology>
    </subcellularLocation>
</comment>
<protein>
    <submittedName>
        <fullName evidence="8">Tyrosine protein kinase</fullName>
    </submittedName>
</protein>
<evidence type="ECO:0000256" key="3">
    <source>
        <dbReference type="ARBA" id="ARBA00022692"/>
    </source>
</evidence>
<dbReference type="EMBL" id="JAHYQA010000040">
    <property type="protein sequence ID" value="MCE9241050.1"/>
    <property type="molecule type" value="Genomic_DNA"/>
</dbReference>
<evidence type="ECO:0000256" key="4">
    <source>
        <dbReference type="ARBA" id="ARBA00022989"/>
    </source>
</evidence>
<dbReference type="InterPro" id="IPR050445">
    <property type="entry name" value="Bact_polysacc_biosynth/exp"/>
</dbReference>
<keyword evidence="5 6" id="KW-0472">Membrane</keyword>
<evidence type="ECO:0000256" key="6">
    <source>
        <dbReference type="SAM" id="Phobius"/>
    </source>
</evidence>
<dbReference type="AlphaFoldDB" id="A0AAW4ZJV1"/>
<evidence type="ECO:0000256" key="5">
    <source>
        <dbReference type="ARBA" id="ARBA00023136"/>
    </source>
</evidence>
<keyword evidence="2" id="KW-1003">Cell membrane</keyword>
<keyword evidence="4 6" id="KW-1133">Transmembrane helix</keyword>
<evidence type="ECO:0000313" key="9">
    <source>
        <dbReference type="Proteomes" id="UP001200544"/>
    </source>
</evidence>
<dbReference type="GO" id="GO:0005886">
    <property type="term" value="C:plasma membrane"/>
    <property type="evidence" value="ECO:0007669"/>
    <property type="project" value="UniProtKB-SubCell"/>
</dbReference>
<reference evidence="8" key="1">
    <citation type="submission" date="2021-07" db="EMBL/GenBank/DDBJ databases">
        <title>Comparative genomics of Bacteroides fragilis group isolates reveals species-dependent resistance mechanisms and validates clinical tools for resistance prediction.</title>
        <authorList>
            <person name="Wallace M.J."/>
            <person name="Jean S."/>
            <person name="Wallace M.A."/>
            <person name="Carey-Ann B.D."/>
            <person name="Dantas G."/>
        </authorList>
    </citation>
    <scope>NUCLEOTIDE SEQUENCE</scope>
    <source>
        <strain evidence="8">BJH_160</strain>
    </source>
</reference>
<feature type="domain" description="Polysaccharide chain length determinant N-terminal" evidence="7">
    <location>
        <begin position="16"/>
        <end position="114"/>
    </location>
</feature>
<dbReference type="PANTHER" id="PTHR32309">
    <property type="entry name" value="TYROSINE-PROTEIN KINASE"/>
    <property type="match status" value="1"/>
</dbReference>